<dbReference type="InterPro" id="IPR003775">
    <property type="entry name" value="Flagellar_assembly_factor_FliW"/>
</dbReference>
<dbReference type="GO" id="GO:0044780">
    <property type="term" value="P:bacterial-type flagellum assembly"/>
    <property type="evidence" value="ECO:0007669"/>
    <property type="project" value="UniProtKB-UniRule"/>
</dbReference>
<accession>A0A0C7NRD5</accession>
<dbReference type="HOGENOM" id="CLU_112356_0_2_0"/>
<keyword evidence="1 4" id="KW-0963">Cytoplasm</keyword>
<dbReference type="PANTHER" id="PTHR39190">
    <property type="entry name" value="FLAGELLAR ASSEMBLY FACTOR FLIW"/>
    <property type="match status" value="1"/>
</dbReference>
<reference evidence="6" key="1">
    <citation type="submission" date="2014-11" db="EMBL/GenBank/DDBJ databases">
        <authorList>
            <person name="Wibberg D."/>
        </authorList>
    </citation>
    <scope>NUCLEOTIDE SEQUENCE [LARGE SCALE GENOMIC DNA]</scope>
    <source>
        <strain evidence="6">L3</strain>
    </source>
</reference>
<dbReference type="NCBIfam" id="NF009793">
    <property type="entry name" value="PRK13285.1-1"/>
    <property type="match status" value="1"/>
</dbReference>
<dbReference type="OrthoDB" id="9801235at2"/>
<sequence length="157" mass="18096">MIKDFDTKLGSVKIDKEKIIEFEYGIPGFENLRKFALLQPESSFPIMWLVSLEDKQVAFPVILPQLIRSDYEIILPEDISEYLQLEKPEDAVVISILTIPQNKEDITINLAAPIIISLNNNKGIQLLIENTEYKIRHYLKDEIERNNQLLSVQRNGG</sequence>
<dbReference type="Gene3D" id="2.30.290.10">
    <property type="entry name" value="BH3618-like"/>
    <property type="match status" value="1"/>
</dbReference>
<evidence type="ECO:0000256" key="3">
    <source>
        <dbReference type="ARBA" id="ARBA00022845"/>
    </source>
</evidence>
<dbReference type="STRING" id="1006576.DTL3_1098"/>
<dbReference type="GO" id="GO:0005737">
    <property type="term" value="C:cytoplasm"/>
    <property type="evidence" value="ECO:0007669"/>
    <property type="project" value="UniProtKB-SubCell"/>
</dbReference>
<proteinExistence type="inferred from homology"/>
<protein>
    <recommendedName>
        <fullName evidence="4">Flagellar assembly factor FliW</fullName>
    </recommendedName>
</protein>
<dbReference type="KEGG" id="dtn:DTL3_1098"/>
<comment type="subcellular location">
    <subcellularLocation>
        <location evidence="4">Cytoplasm</location>
    </subcellularLocation>
</comment>
<name>A0A0C7NRD5_DEFTU</name>
<keyword evidence="5" id="KW-0966">Cell projection</keyword>
<gene>
    <name evidence="4 5" type="primary">fliW</name>
    <name evidence="5" type="ORF">DTL3_1098</name>
</gene>
<keyword evidence="5" id="KW-0969">Cilium</keyword>
<dbReference type="EMBL" id="LN824141">
    <property type="protein sequence ID" value="CEP78402.1"/>
    <property type="molecule type" value="Genomic_DNA"/>
</dbReference>
<dbReference type="PANTHER" id="PTHR39190:SF1">
    <property type="entry name" value="FLAGELLAR ASSEMBLY FACTOR FLIW"/>
    <property type="match status" value="1"/>
</dbReference>
<keyword evidence="2 4" id="KW-1005">Bacterial flagellum biogenesis</keyword>
<keyword evidence="3 4" id="KW-0810">Translation regulation</keyword>
<dbReference type="GO" id="GO:0006417">
    <property type="term" value="P:regulation of translation"/>
    <property type="evidence" value="ECO:0007669"/>
    <property type="project" value="UniProtKB-KW"/>
</dbReference>
<dbReference type="RefSeq" id="WP_045087863.1">
    <property type="nucleotide sequence ID" value="NZ_LN824141.1"/>
</dbReference>
<dbReference type="Proteomes" id="UP000032809">
    <property type="component" value="Chromosome I"/>
</dbReference>
<keyword evidence="6" id="KW-1185">Reference proteome</keyword>
<evidence type="ECO:0000256" key="1">
    <source>
        <dbReference type="ARBA" id="ARBA00022490"/>
    </source>
</evidence>
<dbReference type="SUPFAM" id="SSF141457">
    <property type="entry name" value="BH3618-like"/>
    <property type="match status" value="1"/>
</dbReference>
<evidence type="ECO:0000256" key="2">
    <source>
        <dbReference type="ARBA" id="ARBA00022795"/>
    </source>
</evidence>
<evidence type="ECO:0000313" key="5">
    <source>
        <dbReference type="EMBL" id="CEP78402.1"/>
    </source>
</evidence>
<comment type="subunit">
    <text evidence="4">Interacts with translational regulator CsrA and flagellin(s).</text>
</comment>
<keyword evidence="5" id="KW-0282">Flagellum</keyword>
<organism evidence="5 6">
    <name type="scientific">Defluviitoga tunisiensis</name>
    <dbReference type="NCBI Taxonomy" id="1006576"/>
    <lineage>
        <taxon>Bacteria</taxon>
        <taxon>Thermotogati</taxon>
        <taxon>Thermotogota</taxon>
        <taxon>Thermotogae</taxon>
        <taxon>Petrotogales</taxon>
        <taxon>Petrotogaceae</taxon>
        <taxon>Defluviitoga</taxon>
    </lineage>
</organism>
<comment type="function">
    <text evidence="4">Acts as an anti-CsrA protein, binds CsrA and prevents it from repressing translation of its target genes, one of which is flagellin. Binds to flagellin and participates in the assembly of the flagellum.</text>
</comment>
<dbReference type="Pfam" id="PF02623">
    <property type="entry name" value="FliW"/>
    <property type="match status" value="1"/>
</dbReference>
<dbReference type="AlphaFoldDB" id="A0A0C7NRD5"/>
<comment type="similarity">
    <text evidence="4">Belongs to the FliW family.</text>
</comment>
<dbReference type="HAMAP" id="MF_01185">
    <property type="entry name" value="FliW"/>
    <property type="match status" value="1"/>
</dbReference>
<dbReference type="InterPro" id="IPR024046">
    <property type="entry name" value="Flagellar_assmbl_FliW_dom_sf"/>
</dbReference>
<keyword evidence="4" id="KW-0143">Chaperone</keyword>
<evidence type="ECO:0000313" key="6">
    <source>
        <dbReference type="Proteomes" id="UP000032809"/>
    </source>
</evidence>
<evidence type="ECO:0000256" key="4">
    <source>
        <dbReference type="HAMAP-Rule" id="MF_01185"/>
    </source>
</evidence>